<accession>A0A364RDH8</accession>
<dbReference type="RefSeq" id="WP_112305922.1">
    <property type="nucleotide sequence ID" value="NZ_QMDV01000003.1"/>
</dbReference>
<evidence type="ECO:0008006" key="3">
    <source>
        <dbReference type="Google" id="ProtNLM"/>
    </source>
</evidence>
<sequence length="129" mass="14308">MTYRNDLRLIATLAFSVAILTAGCRGEEPKRMPDTIPEAHGYLTNIKRTSPKNNKESATLLVAPLDSVEAKYTRASIKIDQNTLIETATGKPMKIENLREGHEIEAWFIGDVQESDPVTAQAKALRVIE</sequence>
<keyword evidence="2" id="KW-1185">Reference proteome</keyword>
<dbReference type="OrthoDB" id="853343at2"/>
<dbReference type="PROSITE" id="PS51257">
    <property type="entry name" value="PROKAR_LIPOPROTEIN"/>
    <property type="match status" value="1"/>
</dbReference>
<dbReference type="AlphaFoldDB" id="A0A364RDH8"/>
<dbReference type="Proteomes" id="UP000251692">
    <property type="component" value="Unassembled WGS sequence"/>
</dbReference>
<comment type="caution">
    <text evidence="1">The sequence shown here is derived from an EMBL/GenBank/DDBJ whole genome shotgun (WGS) entry which is preliminary data.</text>
</comment>
<reference evidence="1 2" key="1">
    <citation type="submission" date="2018-06" db="EMBL/GenBank/DDBJ databases">
        <authorList>
            <person name="Liu Z.-W."/>
        </authorList>
    </citation>
    <scope>NUCLEOTIDE SEQUENCE [LARGE SCALE GENOMIC DNA]</scope>
    <source>
        <strain evidence="1 2">2b14</strain>
    </source>
</reference>
<evidence type="ECO:0000313" key="1">
    <source>
        <dbReference type="EMBL" id="RAU82329.1"/>
    </source>
</evidence>
<dbReference type="EMBL" id="QMDV01000003">
    <property type="protein sequence ID" value="RAU82329.1"/>
    <property type="molecule type" value="Genomic_DNA"/>
</dbReference>
<gene>
    <name evidence="1" type="ORF">DP923_11105</name>
</gene>
<proteinExistence type="predicted"/>
<reference evidence="1 2" key="2">
    <citation type="submission" date="2018-07" db="EMBL/GenBank/DDBJ databases">
        <title>Pontibacter sp. 2b14 genomic sequence and assembly.</title>
        <authorList>
            <person name="Du Z.-J."/>
        </authorList>
    </citation>
    <scope>NUCLEOTIDE SEQUENCE [LARGE SCALE GENOMIC DNA]</scope>
    <source>
        <strain evidence="1 2">2b14</strain>
    </source>
</reference>
<protein>
    <recommendedName>
        <fullName evidence="3">DUF3221 domain-containing protein</fullName>
    </recommendedName>
</protein>
<organism evidence="1 2">
    <name type="scientific">Pontibacter arcticus</name>
    <dbReference type="NCBI Taxonomy" id="2080288"/>
    <lineage>
        <taxon>Bacteria</taxon>
        <taxon>Pseudomonadati</taxon>
        <taxon>Bacteroidota</taxon>
        <taxon>Cytophagia</taxon>
        <taxon>Cytophagales</taxon>
        <taxon>Hymenobacteraceae</taxon>
        <taxon>Pontibacter</taxon>
    </lineage>
</organism>
<name>A0A364RDH8_9BACT</name>
<evidence type="ECO:0000313" key="2">
    <source>
        <dbReference type="Proteomes" id="UP000251692"/>
    </source>
</evidence>